<comment type="similarity">
    <text evidence="1">Belongs to the bactofilin family.</text>
</comment>
<dbReference type="Pfam" id="PF04519">
    <property type="entry name" value="Bactofilin"/>
    <property type="match status" value="1"/>
</dbReference>
<dbReference type="PANTHER" id="PTHR35024:SF4">
    <property type="entry name" value="POLYMER-FORMING CYTOSKELETAL PROTEIN"/>
    <property type="match status" value="1"/>
</dbReference>
<gene>
    <name evidence="3" type="ORF">caldi_29500</name>
</gene>
<reference evidence="3" key="1">
    <citation type="submission" date="2022-03" db="EMBL/GenBank/DDBJ databases">
        <title>Complete genome sequence of Caldinitratiruptor microaerophilus.</title>
        <authorList>
            <person name="Mukaiyama R."/>
            <person name="Nishiyama T."/>
            <person name="Ueda K."/>
        </authorList>
    </citation>
    <scope>NUCLEOTIDE SEQUENCE</scope>
    <source>
        <strain evidence="3">JCM 16183</strain>
    </source>
</reference>
<evidence type="ECO:0000313" key="4">
    <source>
        <dbReference type="Proteomes" id="UP001163687"/>
    </source>
</evidence>
<organism evidence="3 4">
    <name type="scientific">Caldinitratiruptor microaerophilus</name>
    <dbReference type="NCBI Taxonomy" id="671077"/>
    <lineage>
        <taxon>Bacteria</taxon>
        <taxon>Bacillati</taxon>
        <taxon>Bacillota</taxon>
        <taxon>Clostridia</taxon>
        <taxon>Eubacteriales</taxon>
        <taxon>Symbiobacteriaceae</taxon>
        <taxon>Caldinitratiruptor</taxon>
    </lineage>
</organism>
<evidence type="ECO:0008006" key="5">
    <source>
        <dbReference type="Google" id="ProtNLM"/>
    </source>
</evidence>
<keyword evidence="4" id="KW-1185">Reference proteome</keyword>
<feature type="compositionally biased region" description="Pro residues" evidence="2">
    <location>
        <begin position="134"/>
        <end position="148"/>
    </location>
</feature>
<evidence type="ECO:0000313" key="3">
    <source>
        <dbReference type="EMBL" id="BDG61860.1"/>
    </source>
</evidence>
<protein>
    <recommendedName>
        <fullName evidence="5">Protein CcmA, bactofilin family</fullName>
    </recommendedName>
</protein>
<name>A0AA35CM42_9FIRM</name>
<dbReference type="AlphaFoldDB" id="A0AA35CM42"/>
<dbReference type="InterPro" id="IPR007607">
    <property type="entry name" value="BacA/B"/>
</dbReference>
<dbReference type="EMBL" id="AP025628">
    <property type="protein sequence ID" value="BDG61860.1"/>
    <property type="molecule type" value="Genomic_DNA"/>
</dbReference>
<feature type="region of interest" description="Disordered" evidence="2">
    <location>
        <begin position="112"/>
        <end position="148"/>
    </location>
</feature>
<evidence type="ECO:0000256" key="1">
    <source>
        <dbReference type="ARBA" id="ARBA00044755"/>
    </source>
</evidence>
<evidence type="ECO:0000256" key="2">
    <source>
        <dbReference type="SAM" id="MobiDB-lite"/>
    </source>
</evidence>
<dbReference type="Proteomes" id="UP001163687">
    <property type="component" value="Chromosome"/>
</dbReference>
<accession>A0AA35CM42</accession>
<dbReference type="RefSeq" id="WP_264842483.1">
    <property type="nucleotide sequence ID" value="NZ_AP025628.1"/>
</dbReference>
<dbReference type="KEGG" id="cmic:caldi_29500"/>
<proteinExistence type="inferred from homology"/>
<sequence length="148" mass="15233">MFGRRQGDTAGSGRVQTVIGEGTEIRGTIRSTGVMRIDGFLEGTLEHAGELVVGPQGRLVAKVRAKSLALAGEIRGDVQVEGKLELLATARLHGNISAAQLVVHEGAVFEGRSEPNAQASRTPHGSAAPEVPEPHPGPAAPGGPGPRL</sequence>
<dbReference type="PANTHER" id="PTHR35024">
    <property type="entry name" value="HYPOTHETICAL CYTOSOLIC PROTEIN"/>
    <property type="match status" value="1"/>
</dbReference>